<keyword evidence="1 4" id="KW-0732">Signal</keyword>
<dbReference type="PANTHER" id="PTHR34512:SF30">
    <property type="entry name" value="OUTER MEMBRANE PROTEIN ASSEMBLY FACTOR BAMB"/>
    <property type="match status" value="1"/>
</dbReference>
<dbReference type="InterPro" id="IPR015943">
    <property type="entry name" value="WD40/YVTN_repeat-like_dom_sf"/>
</dbReference>
<accession>A0A4V2UXZ1</accession>
<dbReference type="NCBIfam" id="TIGR03300">
    <property type="entry name" value="assembly_YfgL"/>
    <property type="match status" value="1"/>
</dbReference>
<comment type="function">
    <text evidence="4">Part of the outer membrane protein assembly complex, which is involved in assembly and insertion of beta-barrel proteins into the outer membrane.</text>
</comment>
<dbReference type="OrthoDB" id="5173551at2"/>
<feature type="chain" id="PRO_5021050906" description="Outer membrane protein assembly factor BamB" evidence="5">
    <location>
        <begin position="24"/>
        <end position="385"/>
    </location>
</feature>
<comment type="subcellular location">
    <subcellularLocation>
        <location evidence="4">Cell outer membrane</location>
        <topology evidence="4">Lipid-anchor</topology>
    </subcellularLocation>
</comment>
<evidence type="ECO:0000256" key="5">
    <source>
        <dbReference type="SAM" id="SignalP"/>
    </source>
</evidence>
<evidence type="ECO:0000256" key="3">
    <source>
        <dbReference type="ARBA" id="ARBA00023237"/>
    </source>
</evidence>
<dbReference type="InterPro" id="IPR018391">
    <property type="entry name" value="PQQ_b-propeller_rpt"/>
</dbReference>
<protein>
    <recommendedName>
        <fullName evidence="4">Outer membrane protein assembly factor BamB</fullName>
    </recommendedName>
</protein>
<dbReference type="GO" id="GO:0051205">
    <property type="term" value="P:protein insertion into membrane"/>
    <property type="evidence" value="ECO:0007669"/>
    <property type="project" value="UniProtKB-UniRule"/>
</dbReference>
<comment type="subunit">
    <text evidence="4">Part of the Bam complex.</text>
</comment>
<evidence type="ECO:0000313" key="7">
    <source>
        <dbReference type="EMBL" id="TCT05338.1"/>
    </source>
</evidence>
<dbReference type="Gene3D" id="2.130.10.10">
    <property type="entry name" value="YVTN repeat-like/Quinoprotein amine dehydrogenase"/>
    <property type="match status" value="1"/>
</dbReference>
<evidence type="ECO:0000256" key="2">
    <source>
        <dbReference type="ARBA" id="ARBA00023136"/>
    </source>
</evidence>
<proteinExistence type="inferred from homology"/>
<dbReference type="PROSITE" id="PS51257">
    <property type="entry name" value="PROKAR_LIPOPROTEIN"/>
    <property type="match status" value="1"/>
</dbReference>
<dbReference type="RefSeq" id="WP_132583418.1">
    <property type="nucleotide sequence ID" value="NZ_SMAJ01000010.1"/>
</dbReference>
<dbReference type="InterPro" id="IPR011047">
    <property type="entry name" value="Quinoprotein_ADH-like_sf"/>
</dbReference>
<keyword evidence="8" id="KW-1185">Reference proteome</keyword>
<feature type="signal peptide" evidence="5">
    <location>
        <begin position="1"/>
        <end position="23"/>
    </location>
</feature>
<dbReference type="InterPro" id="IPR002372">
    <property type="entry name" value="PQQ_rpt_dom"/>
</dbReference>
<dbReference type="AlphaFoldDB" id="A0A4V2UXZ1"/>
<evidence type="ECO:0000256" key="4">
    <source>
        <dbReference type="HAMAP-Rule" id="MF_00923"/>
    </source>
</evidence>
<keyword evidence="2 4" id="KW-0472">Membrane</keyword>
<evidence type="ECO:0000259" key="6">
    <source>
        <dbReference type="Pfam" id="PF13360"/>
    </source>
</evidence>
<evidence type="ECO:0000313" key="8">
    <source>
        <dbReference type="Proteomes" id="UP000295525"/>
    </source>
</evidence>
<dbReference type="GO" id="GO:0043165">
    <property type="term" value="P:Gram-negative-bacterium-type cell outer membrane assembly"/>
    <property type="evidence" value="ECO:0007669"/>
    <property type="project" value="UniProtKB-UniRule"/>
</dbReference>
<name>A0A4V2UXZ1_9BURK</name>
<dbReference type="HAMAP" id="MF_00923">
    <property type="entry name" value="OM_assembly_BamB"/>
    <property type="match status" value="1"/>
</dbReference>
<keyword evidence="3 4" id="KW-0998">Cell outer membrane</keyword>
<dbReference type="InterPro" id="IPR017687">
    <property type="entry name" value="BamB"/>
</dbReference>
<organism evidence="7 8">
    <name type="scientific">Paralcaligenes ureilyticus</name>
    <dbReference type="NCBI Taxonomy" id="627131"/>
    <lineage>
        <taxon>Bacteria</taxon>
        <taxon>Pseudomonadati</taxon>
        <taxon>Pseudomonadota</taxon>
        <taxon>Betaproteobacteria</taxon>
        <taxon>Burkholderiales</taxon>
        <taxon>Alcaligenaceae</taxon>
        <taxon>Paralcaligenes</taxon>
    </lineage>
</organism>
<evidence type="ECO:0000256" key="1">
    <source>
        <dbReference type="ARBA" id="ARBA00022729"/>
    </source>
</evidence>
<comment type="caution">
    <text evidence="7">The sequence shown here is derived from an EMBL/GenBank/DDBJ whole genome shotgun (WGS) entry which is preliminary data.</text>
</comment>
<keyword evidence="4" id="KW-0564">Palmitate</keyword>
<dbReference type="SMART" id="SM00564">
    <property type="entry name" value="PQQ"/>
    <property type="match status" value="6"/>
</dbReference>
<feature type="domain" description="Pyrrolo-quinoline quinone repeat" evidence="6">
    <location>
        <begin position="80"/>
        <end position="311"/>
    </location>
</feature>
<dbReference type="GO" id="GO:0009279">
    <property type="term" value="C:cell outer membrane"/>
    <property type="evidence" value="ECO:0007669"/>
    <property type="project" value="UniProtKB-SubCell"/>
</dbReference>
<comment type="similarity">
    <text evidence="4">Belongs to the BamB family.</text>
</comment>
<gene>
    <name evidence="4" type="primary">bamB</name>
    <name evidence="7" type="ORF">EDC26_11078</name>
</gene>
<dbReference type="EMBL" id="SMAJ01000010">
    <property type="protein sequence ID" value="TCT05338.1"/>
    <property type="molecule type" value="Genomic_DNA"/>
</dbReference>
<dbReference type="SUPFAM" id="SSF50998">
    <property type="entry name" value="Quinoprotein alcohol dehydrogenase-like"/>
    <property type="match status" value="1"/>
</dbReference>
<keyword evidence="4" id="KW-0449">Lipoprotein</keyword>
<dbReference type="PANTHER" id="PTHR34512">
    <property type="entry name" value="CELL SURFACE PROTEIN"/>
    <property type="match status" value="1"/>
</dbReference>
<sequence>MPSSFVRRAWRCSVLALSMASLAGCSLFSNRNPRYDPVPLTEYAAGISAHVAWTVAVGSGGGYGFAPVVVGDSVYAAAANGGVARVDLASGRVQWQGNAKTTLTAGAGSDGQVTAVGAADGSVIAFDGQGKEKWRVRATSQVDIPPAVGAGIVAVRSSDYRIQAFDENSGELLWSLQRPGPALALKTSIRMIIVEGLLIAGMPNGKIMAINARTGRVQWEATVSVGQGASDLDRISDVVGAPQTQGSLLCGVAYQGSMKCFDVSQGGRPVWEQRFSSATGMTTDSQQAYAANQRGEVFAFGLTDGHQVWKQAGLRYRQLSSPAVTPQALAVGDYQGYVHFLSRTDGHLLGRIQVGSDPITSPLVATSRGVLVQTDNGNLTLIGVN</sequence>
<dbReference type="Proteomes" id="UP000295525">
    <property type="component" value="Unassembled WGS sequence"/>
</dbReference>
<dbReference type="Pfam" id="PF13360">
    <property type="entry name" value="PQQ_2"/>
    <property type="match status" value="1"/>
</dbReference>
<reference evidence="7 8" key="1">
    <citation type="submission" date="2019-03" db="EMBL/GenBank/DDBJ databases">
        <title>Genomic Encyclopedia of Type Strains, Phase IV (KMG-IV): sequencing the most valuable type-strain genomes for metagenomic binning, comparative biology and taxonomic classification.</title>
        <authorList>
            <person name="Goeker M."/>
        </authorList>
    </citation>
    <scope>NUCLEOTIDE SEQUENCE [LARGE SCALE GENOMIC DNA]</scope>
    <source>
        <strain evidence="7 8">DSM 24591</strain>
    </source>
</reference>